<feature type="signal peptide" evidence="4">
    <location>
        <begin position="1"/>
        <end position="26"/>
    </location>
</feature>
<proteinExistence type="inferred from homology"/>
<feature type="chain" id="PRO_5046065920" description="Carboxylesterase type B domain-containing protein" evidence="4">
    <location>
        <begin position="27"/>
        <end position="172"/>
    </location>
</feature>
<dbReference type="Gene3D" id="3.40.50.1820">
    <property type="entry name" value="alpha/beta hydrolase"/>
    <property type="match status" value="1"/>
</dbReference>
<gene>
    <name evidence="6" type="ORF">RUM44_003689</name>
</gene>
<dbReference type="InterPro" id="IPR051093">
    <property type="entry name" value="Neuroligin/BSAL"/>
</dbReference>
<dbReference type="Pfam" id="PF00135">
    <property type="entry name" value="COesterase"/>
    <property type="match status" value="1"/>
</dbReference>
<evidence type="ECO:0000256" key="3">
    <source>
        <dbReference type="ARBA" id="ARBA00023180"/>
    </source>
</evidence>
<dbReference type="SUPFAM" id="SSF53474">
    <property type="entry name" value="alpha/beta-Hydrolases"/>
    <property type="match status" value="1"/>
</dbReference>
<evidence type="ECO:0000256" key="4">
    <source>
        <dbReference type="SAM" id="SignalP"/>
    </source>
</evidence>
<evidence type="ECO:0000256" key="1">
    <source>
        <dbReference type="ARBA" id="ARBA00005964"/>
    </source>
</evidence>
<reference evidence="6 7" key="1">
    <citation type="submission" date="2023-09" db="EMBL/GenBank/DDBJ databases">
        <title>Genomes of two closely related lineages of the louse Polyplax serrata with different host specificities.</title>
        <authorList>
            <person name="Martinu J."/>
            <person name="Tarabai H."/>
            <person name="Stefka J."/>
            <person name="Hypsa V."/>
        </authorList>
    </citation>
    <scope>NUCLEOTIDE SEQUENCE [LARGE SCALE GENOMIC DNA]</scope>
    <source>
        <strain evidence="6">98ZLc_SE</strain>
    </source>
</reference>
<comment type="similarity">
    <text evidence="1">Belongs to the type-B carboxylesterase/lipase family.</text>
</comment>
<dbReference type="InterPro" id="IPR019819">
    <property type="entry name" value="Carboxylesterase_B_CS"/>
</dbReference>
<keyword evidence="7" id="KW-1185">Reference proteome</keyword>
<accession>A0ABR1AH67</accession>
<evidence type="ECO:0000313" key="7">
    <source>
        <dbReference type="Proteomes" id="UP001359485"/>
    </source>
</evidence>
<dbReference type="PANTHER" id="PTHR43903">
    <property type="entry name" value="NEUROLIGIN"/>
    <property type="match status" value="1"/>
</dbReference>
<feature type="domain" description="Carboxylesterase type B" evidence="5">
    <location>
        <begin position="34"/>
        <end position="148"/>
    </location>
</feature>
<keyword evidence="2 4" id="KW-0732">Signal</keyword>
<dbReference type="Proteomes" id="UP001359485">
    <property type="component" value="Unassembled WGS sequence"/>
</dbReference>
<organism evidence="6 7">
    <name type="scientific">Polyplax serrata</name>
    <name type="common">Common mouse louse</name>
    <dbReference type="NCBI Taxonomy" id="468196"/>
    <lineage>
        <taxon>Eukaryota</taxon>
        <taxon>Metazoa</taxon>
        <taxon>Ecdysozoa</taxon>
        <taxon>Arthropoda</taxon>
        <taxon>Hexapoda</taxon>
        <taxon>Insecta</taxon>
        <taxon>Pterygota</taxon>
        <taxon>Neoptera</taxon>
        <taxon>Paraneoptera</taxon>
        <taxon>Psocodea</taxon>
        <taxon>Troctomorpha</taxon>
        <taxon>Phthiraptera</taxon>
        <taxon>Anoplura</taxon>
        <taxon>Polyplacidae</taxon>
        <taxon>Polyplax</taxon>
    </lineage>
</organism>
<name>A0ABR1AH67_POLSC</name>
<evidence type="ECO:0000259" key="5">
    <source>
        <dbReference type="Pfam" id="PF00135"/>
    </source>
</evidence>
<keyword evidence="3" id="KW-0325">Glycoprotein</keyword>
<dbReference type="EMBL" id="JAWJWF010000049">
    <property type="protein sequence ID" value="KAK6619307.1"/>
    <property type="molecule type" value="Genomic_DNA"/>
</dbReference>
<dbReference type="PROSITE" id="PS00941">
    <property type="entry name" value="CARBOXYLESTERASE_B_2"/>
    <property type="match status" value="1"/>
</dbReference>
<dbReference type="InterPro" id="IPR029058">
    <property type="entry name" value="AB_hydrolase_fold"/>
</dbReference>
<evidence type="ECO:0000256" key="2">
    <source>
        <dbReference type="ARBA" id="ARBA00022729"/>
    </source>
</evidence>
<sequence length="172" mass="18829">MHPCLPSLKASVGSAVLFVVAWGVSALAGPTYSSRIVETKSGPVRGIILTLNSNHLEPVEVFRGIPYAAPPTQERRFMPPVPPIPWTGTRLTDTFPPVCPQRLPDISNKTVAFMSMPRGRYMQLQKLVPLLQNQSEDCLYLNLYVPGSGKFHIGSLFFSRAHQHPVGGLPGL</sequence>
<protein>
    <recommendedName>
        <fullName evidence="5">Carboxylesterase type B domain-containing protein</fullName>
    </recommendedName>
</protein>
<evidence type="ECO:0000313" key="6">
    <source>
        <dbReference type="EMBL" id="KAK6619307.1"/>
    </source>
</evidence>
<comment type="caution">
    <text evidence="6">The sequence shown here is derived from an EMBL/GenBank/DDBJ whole genome shotgun (WGS) entry which is preliminary data.</text>
</comment>
<dbReference type="InterPro" id="IPR002018">
    <property type="entry name" value="CarbesteraseB"/>
</dbReference>